<accession>A0A1C6Z730</accession>
<evidence type="ECO:0000256" key="1">
    <source>
        <dbReference type="SAM" id="Phobius"/>
    </source>
</evidence>
<keyword evidence="1" id="KW-1133">Transmembrane helix</keyword>
<feature type="transmembrane region" description="Helical" evidence="1">
    <location>
        <begin position="12"/>
        <end position="33"/>
    </location>
</feature>
<evidence type="ECO:0000313" key="2">
    <source>
        <dbReference type="EMBL" id="SCM54868.1"/>
    </source>
</evidence>
<protein>
    <submittedName>
        <fullName evidence="2">Uncharacterized protein</fullName>
    </submittedName>
</protein>
<gene>
    <name evidence="2" type="ORF">BN1044_04379</name>
</gene>
<reference evidence="2 3" key="1">
    <citation type="submission" date="2016-09" db="EMBL/GenBank/DDBJ databases">
        <authorList>
            <person name="Capua I."/>
            <person name="De Benedictis P."/>
            <person name="Joannis T."/>
            <person name="Lombin L.H."/>
            <person name="Cattoli G."/>
        </authorList>
    </citation>
    <scope>NUCLEOTIDE SEQUENCE [LARGE SCALE GENOMIC DNA]</scope>
    <source>
        <strain evidence="2 3">GB001</strain>
    </source>
</reference>
<keyword evidence="1" id="KW-0472">Membrane</keyword>
<evidence type="ECO:0000313" key="3">
    <source>
        <dbReference type="Proteomes" id="UP000094844"/>
    </source>
</evidence>
<sequence length="57" mass="6495">MINSIFSTIEELIMAVLATIALLSTLLCFIQNLSSKETSKKRVLYLWLDSINSLLKY</sequence>
<dbReference type="Proteomes" id="UP000094844">
    <property type="component" value="Unassembled WGS sequence"/>
</dbReference>
<dbReference type="EMBL" id="FMIQ01000082">
    <property type="protein sequence ID" value="SCM54868.1"/>
    <property type="molecule type" value="Genomic_DNA"/>
</dbReference>
<name>A0A1C6Z730_HAFAL</name>
<keyword evidence="1" id="KW-0812">Transmembrane</keyword>
<dbReference type="AlphaFoldDB" id="A0A1C6Z730"/>
<organism evidence="2 3">
    <name type="scientific">Hafnia alvei</name>
    <dbReference type="NCBI Taxonomy" id="569"/>
    <lineage>
        <taxon>Bacteria</taxon>
        <taxon>Pseudomonadati</taxon>
        <taxon>Pseudomonadota</taxon>
        <taxon>Gammaproteobacteria</taxon>
        <taxon>Enterobacterales</taxon>
        <taxon>Hafniaceae</taxon>
        <taxon>Hafnia</taxon>
    </lineage>
</organism>
<proteinExistence type="predicted"/>